<evidence type="ECO:0000256" key="2">
    <source>
        <dbReference type="ARBA" id="ARBA00003717"/>
    </source>
</evidence>
<dbReference type="FunFam" id="1.10.150.570:FF:000001">
    <property type="entry name" value="tRNA uridine 5-carboxymethylaminomethyl modification enzyme MnmG"/>
    <property type="match status" value="1"/>
</dbReference>
<dbReference type="PANTHER" id="PTHR11806">
    <property type="entry name" value="GLUCOSE INHIBITED DIVISION PROTEIN A"/>
    <property type="match status" value="1"/>
</dbReference>
<dbReference type="PANTHER" id="PTHR11806:SF0">
    <property type="entry name" value="PROTEIN MTO1 HOMOLOG, MITOCHONDRIAL"/>
    <property type="match status" value="1"/>
</dbReference>
<dbReference type="PROSITE" id="PS50096">
    <property type="entry name" value="IQ"/>
    <property type="match status" value="1"/>
</dbReference>
<evidence type="ECO:0000256" key="6">
    <source>
        <dbReference type="ARBA" id="ARBA00022630"/>
    </source>
</evidence>
<dbReference type="SMART" id="SM01228">
    <property type="entry name" value="GIDA_assoc_3"/>
    <property type="match status" value="1"/>
</dbReference>
<evidence type="ECO:0000256" key="1">
    <source>
        <dbReference type="ARBA" id="ARBA00001974"/>
    </source>
</evidence>
<dbReference type="NCBIfam" id="TIGR00136">
    <property type="entry name" value="mnmG_gidA"/>
    <property type="match status" value="1"/>
</dbReference>
<keyword evidence="5 12" id="KW-0963">Cytoplasm</keyword>
<dbReference type="Proteomes" id="UP000242222">
    <property type="component" value="Unassembled WGS sequence"/>
</dbReference>
<dbReference type="FunFam" id="3.50.50.60:FF:000002">
    <property type="entry name" value="tRNA uridine 5-carboxymethylaminomethyl modification enzyme MnmG"/>
    <property type="match status" value="1"/>
</dbReference>
<gene>
    <name evidence="12" type="primary">mnmG</name>
    <name evidence="12" type="synonym">gidA</name>
    <name evidence="14" type="ORF">SAMN05216516_11021</name>
</gene>
<dbReference type="EMBL" id="FOVC01000010">
    <property type="protein sequence ID" value="SFN54498.1"/>
    <property type="molecule type" value="Genomic_DNA"/>
</dbReference>
<dbReference type="InterPro" id="IPR044920">
    <property type="entry name" value="MnmG_C_subdom_sf"/>
</dbReference>
<keyword evidence="6 12" id="KW-0285">Flavoprotein</keyword>
<reference evidence="15" key="1">
    <citation type="submission" date="2016-10" db="EMBL/GenBank/DDBJ databases">
        <authorList>
            <person name="Varghese N."/>
            <person name="Submissions S."/>
        </authorList>
    </citation>
    <scope>NUCLEOTIDE SEQUENCE [LARGE SCALE GENOMIC DNA]</scope>
    <source>
        <strain evidence="15">N6PO6</strain>
    </source>
</reference>
<evidence type="ECO:0000256" key="3">
    <source>
        <dbReference type="ARBA" id="ARBA00007653"/>
    </source>
</evidence>
<dbReference type="InterPro" id="IPR047001">
    <property type="entry name" value="MnmG_C_subdom"/>
</dbReference>
<dbReference type="STRING" id="1367852.SAMN05216516_11021"/>
<feature type="domain" description="tRNA uridine 5-carboxymethylaminomethyl modification enzyme C-terminal subdomain" evidence="13">
    <location>
        <begin position="546"/>
        <end position="617"/>
    </location>
</feature>
<feature type="binding site" evidence="12">
    <location>
        <begin position="273"/>
        <end position="287"/>
    </location>
    <ligand>
        <name>NAD(+)</name>
        <dbReference type="ChEBI" id="CHEBI:57540"/>
    </ligand>
</feature>
<sequence length="629" mass="69941">MFYPDPFDVIVIGGGHAGTEAAMAAARMGQQTLLLTHNIDTLGQMSCNPAIGGIGKGHLVKEVDALGGLMATATDKAGIQFRILNASKGPAVRATRAQADRVLYRQAIRTALENQPNLMIFQQSVDDLIVENDRAVGVVTQMGLKFKAKAVVLTVGTFLDGKIHIGMDNYSGGRAGDPPSIPLAHRLRNLPLRVSRLKTGTPPRIDARTIDFSMLVTQHGDNPMPVFSYMGSAVQHPRQMPCWMTYTNEQTHETIRNNLDRSPMYAGIIEGIGPRYCPSIEDKVMRFADRDAHQIFLEPEGLTSNEIYPNGISTSLPFDVQIKIVRSIKGLENARIVRPGYAIEYDFFDPRDLKPTLENKFILGLFFAGQINGTTGYEEAAAQGLLAGLNAARLSADKEGWAPRRDQAYIGVLVDDLCTLGTKEPYRMFTSRAEYRLLLREDNADLRLTATGRELGLVDDLRWARYNQKLEQIERERQRLRDIWLHPKSSNVDEVNALLSAPLTKEANGEDLLRRPEMTYQQLMTLSSFGRALTDEQAAEQVEIQVKYEGYIARQQEEISRQLRNESTLLPDDIDYLQVSGLSNEVKAKLNDHKPVSIGQASRISGITPAAISILLIWLKKQGLLRKSA</sequence>
<dbReference type="Pfam" id="PF13932">
    <property type="entry name" value="SAM_GIDA_C"/>
    <property type="match status" value="1"/>
</dbReference>
<dbReference type="Gene3D" id="1.10.10.1800">
    <property type="entry name" value="tRNA uridine 5-carboxymethylaminomethyl modification enzyme MnmG/GidA"/>
    <property type="match status" value="1"/>
</dbReference>
<name>A0A1I4ZW76_9GAMM</name>
<keyword evidence="7 12" id="KW-0819">tRNA processing</keyword>
<proteinExistence type="inferred from homology"/>
<dbReference type="HAMAP" id="MF_00129">
    <property type="entry name" value="MnmG_GidA"/>
    <property type="match status" value="1"/>
</dbReference>
<evidence type="ECO:0000256" key="4">
    <source>
        <dbReference type="ARBA" id="ARBA00020461"/>
    </source>
</evidence>
<evidence type="ECO:0000256" key="10">
    <source>
        <dbReference type="ARBA" id="ARBA00025948"/>
    </source>
</evidence>
<keyword evidence="9 12" id="KW-0520">NAD</keyword>
<dbReference type="InterPro" id="IPR004416">
    <property type="entry name" value="MnmG"/>
</dbReference>
<evidence type="ECO:0000259" key="13">
    <source>
        <dbReference type="SMART" id="SM01228"/>
    </source>
</evidence>
<dbReference type="InterPro" id="IPR040131">
    <property type="entry name" value="MnmG_N"/>
</dbReference>
<evidence type="ECO:0000313" key="14">
    <source>
        <dbReference type="EMBL" id="SFN54498.1"/>
    </source>
</evidence>
<feature type="binding site" evidence="12">
    <location>
        <begin position="13"/>
        <end position="18"/>
    </location>
    <ligand>
        <name>FAD</name>
        <dbReference type="ChEBI" id="CHEBI:57692"/>
    </ligand>
</feature>
<evidence type="ECO:0000313" key="15">
    <source>
        <dbReference type="Proteomes" id="UP000242222"/>
    </source>
</evidence>
<dbReference type="Pfam" id="PF01134">
    <property type="entry name" value="GIDA"/>
    <property type="match status" value="1"/>
</dbReference>
<dbReference type="InterPro" id="IPR002218">
    <property type="entry name" value="MnmG-rel"/>
</dbReference>
<comment type="function">
    <text evidence="2 12">NAD-binding protein involved in the addition of a carboxymethylaminomethyl (cmnm) group at the wobble position (U34) of certain tRNAs, forming tRNA-cmnm(5)s(2)U34.</text>
</comment>
<evidence type="ECO:0000256" key="11">
    <source>
        <dbReference type="ARBA" id="ARBA00031800"/>
    </source>
</evidence>
<evidence type="ECO:0000256" key="8">
    <source>
        <dbReference type="ARBA" id="ARBA00022827"/>
    </source>
</evidence>
<evidence type="ECO:0000256" key="5">
    <source>
        <dbReference type="ARBA" id="ARBA00022490"/>
    </source>
</evidence>
<feature type="binding site" evidence="12">
    <location>
        <position position="180"/>
    </location>
    <ligand>
        <name>FAD</name>
        <dbReference type="ChEBI" id="CHEBI:57692"/>
    </ligand>
</feature>
<comment type="subcellular location">
    <subcellularLocation>
        <location evidence="12">Cytoplasm</location>
    </subcellularLocation>
</comment>
<dbReference type="GO" id="GO:0005829">
    <property type="term" value="C:cytosol"/>
    <property type="evidence" value="ECO:0007669"/>
    <property type="project" value="TreeGrafter"/>
</dbReference>
<dbReference type="InterPro" id="IPR020595">
    <property type="entry name" value="MnmG-rel_CS"/>
</dbReference>
<dbReference type="Gene3D" id="3.50.50.60">
    <property type="entry name" value="FAD/NAD(P)-binding domain"/>
    <property type="match status" value="2"/>
</dbReference>
<dbReference type="GO" id="GO:0030488">
    <property type="term" value="P:tRNA methylation"/>
    <property type="evidence" value="ECO:0007669"/>
    <property type="project" value="TreeGrafter"/>
</dbReference>
<comment type="cofactor">
    <cofactor evidence="1 12">
        <name>FAD</name>
        <dbReference type="ChEBI" id="CHEBI:57692"/>
    </cofactor>
</comment>
<comment type="subunit">
    <text evidence="10 12">Homodimer. Heterotetramer of two MnmE and two MnmG subunits.</text>
</comment>
<protein>
    <recommendedName>
        <fullName evidence="4 12">tRNA uridine 5-carboxymethylaminomethyl modification enzyme MnmG</fullName>
    </recommendedName>
    <alternativeName>
        <fullName evidence="11 12">Glucose-inhibited division protein A</fullName>
    </alternativeName>
</protein>
<dbReference type="SUPFAM" id="SSF51905">
    <property type="entry name" value="FAD/NAD(P)-binding domain"/>
    <property type="match status" value="1"/>
</dbReference>
<dbReference type="InterPro" id="IPR026904">
    <property type="entry name" value="MnmG_C"/>
</dbReference>
<dbReference type="GO" id="GO:0050660">
    <property type="term" value="F:flavin adenine dinucleotide binding"/>
    <property type="evidence" value="ECO:0007669"/>
    <property type="project" value="UniProtKB-UniRule"/>
</dbReference>
<dbReference type="OrthoDB" id="9815560at2"/>
<dbReference type="PROSITE" id="PS01280">
    <property type="entry name" value="GIDA_1"/>
    <property type="match status" value="1"/>
</dbReference>
<organism evidence="14 15">
    <name type="scientific">Izhakiella capsodis</name>
    <dbReference type="NCBI Taxonomy" id="1367852"/>
    <lineage>
        <taxon>Bacteria</taxon>
        <taxon>Pseudomonadati</taxon>
        <taxon>Pseudomonadota</taxon>
        <taxon>Gammaproteobacteria</taxon>
        <taxon>Enterobacterales</taxon>
        <taxon>Erwiniaceae</taxon>
        <taxon>Izhakiella</taxon>
    </lineage>
</organism>
<keyword evidence="15" id="KW-1185">Reference proteome</keyword>
<dbReference type="RefSeq" id="WP_092878876.1">
    <property type="nucleotide sequence ID" value="NZ_FOVC01000010.1"/>
</dbReference>
<evidence type="ECO:0000256" key="7">
    <source>
        <dbReference type="ARBA" id="ARBA00022694"/>
    </source>
</evidence>
<keyword evidence="8 12" id="KW-0274">FAD</keyword>
<dbReference type="FunFam" id="3.50.50.60:FF:000010">
    <property type="entry name" value="tRNA uridine 5-carboxymethylaminomethyl modification enzyme MnmG"/>
    <property type="match status" value="1"/>
</dbReference>
<dbReference type="AlphaFoldDB" id="A0A1I4ZW76"/>
<accession>A0A1I4ZW76</accession>
<dbReference type="InterPro" id="IPR036188">
    <property type="entry name" value="FAD/NAD-bd_sf"/>
</dbReference>
<comment type="similarity">
    <text evidence="3 12">Belongs to the MnmG family.</text>
</comment>
<dbReference type="FunFam" id="1.10.10.1800:FF:000001">
    <property type="entry name" value="tRNA uridine 5-carboxymethylaminomethyl modification enzyme MnmG"/>
    <property type="match status" value="1"/>
</dbReference>
<feature type="binding site" evidence="12">
    <location>
        <position position="370"/>
    </location>
    <ligand>
        <name>FAD</name>
        <dbReference type="ChEBI" id="CHEBI:57692"/>
    </ligand>
</feature>
<dbReference type="PROSITE" id="PS01281">
    <property type="entry name" value="GIDA_2"/>
    <property type="match status" value="1"/>
</dbReference>
<dbReference type="Gene3D" id="1.10.150.570">
    <property type="entry name" value="GidA associated domain, C-terminal subdomain"/>
    <property type="match status" value="1"/>
</dbReference>
<dbReference type="GO" id="GO:0002098">
    <property type="term" value="P:tRNA wobble uridine modification"/>
    <property type="evidence" value="ECO:0007669"/>
    <property type="project" value="InterPro"/>
</dbReference>
<dbReference type="InterPro" id="IPR049312">
    <property type="entry name" value="GIDA_C_N"/>
</dbReference>
<dbReference type="Pfam" id="PF21680">
    <property type="entry name" value="GIDA_C_1st"/>
    <property type="match status" value="1"/>
</dbReference>
<evidence type="ECO:0000256" key="9">
    <source>
        <dbReference type="ARBA" id="ARBA00023027"/>
    </source>
</evidence>
<evidence type="ECO:0000256" key="12">
    <source>
        <dbReference type="HAMAP-Rule" id="MF_00129"/>
    </source>
</evidence>
<feature type="binding site" evidence="12">
    <location>
        <position position="125"/>
    </location>
    <ligand>
        <name>FAD</name>
        <dbReference type="ChEBI" id="CHEBI:57692"/>
    </ligand>
</feature>